<dbReference type="STRING" id="745776.DGo_CA0714"/>
<keyword evidence="4 6" id="KW-0413">Isomerase</keyword>
<dbReference type="HOGENOM" id="CLU_072264_0_0_0"/>
<dbReference type="PANTHER" id="PTHR12110:SF41">
    <property type="entry name" value="INOSOSE DEHYDRATASE"/>
    <property type="match status" value="1"/>
</dbReference>
<keyword evidence="2" id="KW-0963">Cytoplasm</keyword>
<keyword evidence="5 6" id="KW-0119">Carbohydrate metabolism</keyword>
<evidence type="ECO:0000256" key="4">
    <source>
        <dbReference type="ARBA" id="ARBA00023235"/>
    </source>
</evidence>
<sequence length="321" mass="35689">MLYATRLNSLKARPELYFAPGPIRTPDLLARAARIQGLSSLSLNFPEHFTPATLRETKQTIEALGLSVDSLNVRYPADTFGDGGFTHPDAAVRRSAIDLTCQALDACAELGGNHVIVWPGFDGFDYPFQDSYERMFAHTVDGFAQVAAHNPAMRVGLEYKPWEPRKYSFIGNMGEAMLVVNEVGADNLGVVLDYCHAQMANEHAPKAAALALRHDKLFGVHLNDGYGRQDDGMMVGTASLVTTLELLMLLERSGYPGTIYFDTFPLREDPVRECEWNIRITERLLQLARELAADQSLGHGHDAFNVTRVIERLLFPERVHA</sequence>
<keyword evidence="3 6" id="KW-0479">Metal-binding</keyword>
<reference evidence="9 10" key="1">
    <citation type="journal article" date="2012" name="PLoS ONE">
        <title>Genome sequence and transcriptome analysis of the radioresistant bacterium Deinococcus gobiensis: insights into the extreme environmental adaptations.</title>
        <authorList>
            <person name="Yuan M."/>
            <person name="Chen M."/>
            <person name="Zhang W."/>
            <person name="Lu W."/>
            <person name="Wang J."/>
            <person name="Yang M."/>
            <person name="Zhao P."/>
            <person name="Tang R."/>
            <person name="Li X."/>
            <person name="Hao Y."/>
            <person name="Zhou Z."/>
            <person name="Zhan Y."/>
            <person name="Yu H."/>
            <person name="Teng C."/>
            <person name="Yan Y."/>
            <person name="Ping S."/>
            <person name="Wang Y."/>
            <person name="Lin M."/>
        </authorList>
    </citation>
    <scope>NUCLEOTIDE SEQUENCE [LARGE SCALE GENOMIC DNA]</scope>
    <source>
        <strain evidence="9 10">I-0</strain>
    </source>
</reference>
<evidence type="ECO:0000256" key="3">
    <source>
        <dbReference type="ARBA" id="ARBA00022723"/>
    </source>
</evidence>
<comment type="catalytic activity">
    <reaction evidence="6">
        <text>alpha-D-xylose = alpha-D-xylulofuranose</text>
        <dbReference type="Rhea" id="RHEA:22816"/>
        <dbReference type="ChEBI" id="CHEBI:28518"/>
        <dbReference type="ChEBI" id="CHEBI:188998"/>
        <dbReference type="EC" id="5.3.1.5"/>
    </reaction>
</comment>
<name>H8GXI1_DEIGI</name>
<comment type="subcellular location">
    <subcellularLocation>
        <location evidence="1 7">Cytoplasm</location>
    </subcellularLocation>
</comment>
<evidence type="ECO:0000256" key="1">
    <source>
        <dbReference type="ARBA" id="ARBA00004496"/>
    </source>
</evidence>
<proteinExistence type="inferred from homology"/>
<dbReference type="AlphaFoldDB" id="H8GXI1"/>
<dbReference type="InterPro" id="IPR013022">
    <property type="entry name" value="Xyl_isomerase-like_TIM-brl"/>
</dbReference>
<keyword evidence="6" id="KW-0859">Xylose metabolism</keyword>
<dbReference type="PATRIC" id="fig|745776.4.peg.731"/>
<dbReference type="InterPro" id="IPR036237">
    <property type="entry name" value="Xyl_isomerase-like_sf"/>
</dbReference>
<dbReference type="Gene3D" id="3.20.20.150">
    <property type="entry name" value="Divalent-metal-dependent TIM barrel enzymes"/>
    <property type="match status" value="1"/>
</dbReference>
<evidence type="ECO:0000256" key="7">
    <source>
        <dbReference type="RuleBase" id="RU000610"/>
    </source>
</evidence>
<dbReference type="OrthoDB" id="9801426at2"/>
<accession>H8GXI1</accession>
<feature type="domain" description="Xylose isomerase-like TIM barrel" evidence="8">
    <location>
        <begin position="45"/>
        <end position="276"/>
    </location>
</feature>
<keyword evidence="10" id="KW-1185">Reference proteome</keyword>
<dbReference type="KEGG" id="dgo:DGo_CA0714"/>
<dbReference type="PRINTS" id="PR00688">
    <property type="entry name" value="XYLOSISMRASE"/>
</dbReference>
<dbReference type="eggNOG" id="COG4952">
    <property type="taxonomic scope" value="Bacteria"/>
</dbReference>
<dbReference type="EMBL" id="CP002191">
    <property type="protein sequence ID" value="AFD24641.1"/>
    <property type="molecule type" value="Genomic_DNA"/>
</dbReference>
<dbReference type="InterPro" id="IPR050312">
    <property type="entry name" value="IolE/XylAMocC-like"/>
</dbReference>
<evidence type="ECO:0000256" key="5">
    <source>
        <dbReference type="ARBA" id="ARBA00023277"/>
    </source>
</evidence>
<comment type="similarity">
    <text evidence="6">Belongs to the xylose isomerase family.</text>
</comment>
<gene>
    <name evidence="9" type="primary">xylA</name>
    <name evidence="9" type="ordered locus">DGo_CA0714</name>
</gene>
<dbReference type="Pfam" id="PF01261">
    <property type="entry name" value="AP_endonuc_2"/>
    <property type="match status" value="1"/>
</dbReference>
<dbReference type="InterPro" id="IPR001998">
    <property type="entry name" value="Xylose_isomerase"/>
</dbReference>
<evidence type="ECO:0000313" key="9">
    <source>
        <dbReference type="EMBL" id="AFD24641.1"/>
    </source>
</evidence>
<organism evidence="9 10">
    <name type="scientific">Deinococcus gobiensis (strain DSM 21396 / JCM 16679 / CGMCC 1.7299 / I-0)</name>
    <dbReference type="NCBI Taxonomy" id="745776"/>
    <lineage>
        <taxon>Bacteria</taxon>
        <taxon>Thermotogati</taxon>
        <taxon>Deinococcota</taxon>
        <taxon>Deinococci</taxon>
        <taxon>Deinococcales</taxon>
        <taxon>Deinococcaceae</taxon>
        <taxon>Deinococcus</taxon>
    </lineage>
</organism>
<dbReference type="PROSITE" id="PS51415">
    <property type="entry name" value="XYLOSE_ISOMERASE"/>
    <property type="match status" value="1"/>
</dbReference>
<dbReference type="SUPFAM" id="SSF51658">
    <property type="entry name" value="Xylose isomerase-like"/>
    <property type="match status" value="1"/>
</dbReference>
<evidence type="ECO:0000313" key="10">
    <source>
        <dbReference type="Proteomes" id="UP000007575"/>
    </source>
</evidence>
<dbReference type="PANTHER" id="PTHR12110">
    <property type="entry name" value="HYDROXYPYRUVATE ISOMERASE"/>
    <property type="match status" value="1"/>
</dbReference>
<protein>
    <recommendedName>
        <fullName evidence="6">Xylose isomerase</fullName>
        <ecNumber evidence="6">5.3.1.5</ecNumber>
    </recommendedName>
</protein>
<dbReference type="RefSeq" id="WP_014684124.1">
    <property type="nucleotide sequence ID" value="NC_017790.1"/>
</dbReference>
<dbReference type="GO" id="GO:0005737">
    <property type="term" value="C:cytoplasm"/>
    <property type="evidence" value="ECO:0007669"/>
    <property type="project" value="UniProtKB-SubCell"/>
</dbReference>
<evidence type="ECO:0000256" key="2">
    <source>
        <dbReference type="ARBA" id="ARBA00022490"/>
    </source>
</evidence>
<dbReference type="EC" id="5.3.1.5" evidence="6"/>
<evidence type="ECO:0000256" key="6">
    <source>
        <dbReference type="RuleBase" id="RU000609"/>
    </source>
</evidence>
<evidence type="ECO:0000259" key="8">
    <source>
        <dbReference type="Pfam" id="PF01261"/>
    </source>
</evidence>
<dbReference type="GO" id="GO:0042732">
    <property type="term" value="P:D-xylose metabolic process"/>
    <property type="evidence" value="ECO:0007669"/>
    <property type="project" value="UniProtKB-KW"/>
</dbReference>
<dbReference type="GO" id="GO:0009045">
    <property type="term" value="F:xylose isomerase activity"/>
    <property type="evidence" value="ECO:0007669"/>
    <property type="project" value="UniProtKB-EC"/>
</dbReference>
<comment type="subunit">
    <text evidence="7">Homotetramer.</text>
</comment>
<dbReference type="Proteomes" id="UP000007575">
    <property type="component" value="Chromosome"/>
</dbReference>
<dbReference type="GO" id="GO:0046872">
    <property type="term" value="F:metal ion binding"/>
    <property type="evidence" value="ECO:0007669"/>
    <property type="project" value="UniProtKB-KW"/>
</dbReference>